<evidence type="ECO:0000256" key="4">
    <source>
        <dbReference type="ARBA" id="ARBA00023235"/>
    </source>
</evidence>
<dbReference type="SUPFAM" id="SSF51735">
    <property type="entry name" value="NAD(P)-binding Rossmann-fold domains"/>
    <property type="match status" value="1"/>
</dbReference>
<name>A0A6C0H3I7_9ZZZZ</name>
<dbReference type="AlphaFoldDB" id="A0A6C0H3I7"/>
<accession>A0A6C0H3I7</accession>
<protein>
    <recommendedName>
        <fullName evidence="5">NAD-dependent epimerase/dehydratase domain-containing protein</fullName>
    </recommendedName>
</protein>
<dbReference type="InterPro" id="IPR028614">
    <property type="entry name" value="GDP_fucose/colitose_synth"/>
</dbReference>
<dbReference type="EMBL" id="MN739858">
    <property type="protein sequence ID" value="QHT74806.1"/>
    <property type="molecule type" value="Genomic_DNA"/>
</dbReference>
<evidence type="ECO:0000256" key="1">
    <source>
        <dbReference type="ARBA" id="ARBA00005959"/>
    </source>
</evidence>
<dbReference type="GO" id="GO:0050577">
    <property type="term" value="F:GDP-L-fucose synthase activity"/>
    <property type="evidence" value="ECO:0007669"/>
    <property type="project" value="TreeGrafter"/>
</dbReference>
<evidence type="ECO:0000256" key="3">
    <source>
        <dbReference type="ARBA" id="ARBA00023002"/>
    </source>
</evidence>
<dbReference type="HAMAP" id="MF_00956">
    <property type="entry name" value="GDP_fucose_synth"/>
    <property type="match status" value="1"/>
</dbReference>
<keyword evidence="4" id="KW-0413">Isomerase</keyword>
<dbReference type="PANTHER" id="PTHR43238">
    <property type="entry name" value="GDP-L-FUCOSE SYNTHASE"/>
    <property type="match status" value="1"/>
</dbReference>
<evidence type="ECO:0000259" key="5">
    <source>
        <dbReference type="Pfam" id="PF01370"/>
    </source>
</evidence>
<dbReference type="Gene3D" id="3.90.25.10">
    <property type="entry name" value="UDP-galactose 4-epimerase, domain 1"/>
    <property type="match status" value="1"/>
</dbReference>
<dbReference type="InterPro" id="IPR001509">
    <property type="entry name" value="Epimerase_deHydtase"/>
</dbReference>
<dbReference type="InterPro" id="IPR036291">
    <property type="entry name" value="NAD(P)-bd_dom_sf"/>
</dbReference>
<comment type="similarity">
    <text evidence="1">Belongs to the NAD(P)-dependent epimerase/dehydratase family. Fucose synthase subfamily.</text>
</comment>
<keyword evidence="3" id="KW-0560">Oxidoreductase</keyword>
<dbReference type="Pfam" id="PF01370">
    <property type="entry name" value="Epimerase"/>
    <property type="match status" value="1"/>
</dbReference>
<sequence>MRILVLGSQGLIGKNLQELVKDDNDNVWFFAGRSDANLLILSEVEKLFDNFKPTHVINLAAYVGGLYKNMTNGVEFFERNILINMNVMKTSVYVEKLISVMSTCIFPDDIEYPITEDKLHMGPPHTSNEGYSYAKRMIDVLSRNYNKQYGTKYVTVIPGNLYGPYDNFKIEDAHVIPALLHKMTIAKDTDEKIIVCGSGKALRQFTHASDFSRYLIWMLTNYDDQEPLIVSSEDEHTISDVVNILCEELEYDKDIVWDTTKSDGQLKKTISIDKLKRIHPNVHFRTLREGLKETVQWFIHSFDSCRK</sequence>
<dbReference type="CDD" id="cd05239">
    <property type="entry name" value="GDP_FS_SDR_e"/>
    <property type="match status" value="1"/>
</dbReference>
<dbReference type="PANTHER" id="PTHR43238:SF1">
    <property type="entry name" value="GDP-L-FUCOSE SYNTHASE"/>
    <property type="match status" value="1"/>
</dbReference>
<reference evidence="6" key="1">
    <citation type="journal article" date="2020" name="Nature">
        <title>Giant virus diversity and host interactions through global metagenomics.</title>
        <authorList>
            <person name="Schulz F."/>
            <person name="Roux S."/>
            <person name="Paez-Espino D."/>
            <person name="Jungbluth S."/>
            <person name="Walsh D.A."/>
            <person name="Denef V.J."/>
            <person name="McMahon K.D."/>
            <person name="Konstantinidis K.T."/>
            <person name="Eloe-Fadrosh E.A."/>
            <person name="Kyrpides N.C."/>
            <person name="Woyke T."/>
        </authorList>
    </citation>
    <scope>NUCLEOTIDE SEQUENCE</scope>
    <source>
        <strain evidence="6">GVMAG-M-3300023179-62</strain>
    </source>
</reference>
<evidence type="ECO:0000313" key="6">
    <source>
        <dbReference type="EMBL" id="QHT74806.1"/>
    </source>
</evidence>
<evidence type="ECO:0000256" key="2">
    <source>
        <dbReference type="ARBA" id="ARBA00022857"/>
    </source>
</evidence>
<keyword evidence="2" id="KW-0521">NADP</keyword>
<organism evidence="6">
    <name type="scientific">viral metagenome</name>
    <dbReference type="NCBI Taxonomy" id="1070528"/>
    <lineage>
        <taxon>unclassified sequences</taxon>
        <taxon>metagenomes</taxon>
        <taxon>organismal metagenomes</taxon>
    </lineage>
</organism>
<proteinExistence type="inferred from homology"/>
<feature type="domain" description="NAD-dependent epimerase/dehydratase" evidence="5">
    <location>
        <begin position="3"/>
        <end position="225"/>
    </location>
</feature>
<dbReference type="GO" id="GO:0016853">
    <property type="term" value="F:isomerase activity"/>
    <property type="evidence" value="ECO:0007669"/>
    <property type="project" value="UniProtKB-KW"/>
</dbReference>
<dbReference type="Gene3D" id="3.40.50.720">
    <property type="entry name" value="NAD(P)-binding Rossmann-like Domain"/>
    <property type="match status" value="1"/>
</dbReference>